<evidence type="ECO:0000256" key="2">
    <source>
        <dbReference type="ARBA" id="ARBA00012118"/>
    </source>
</evidence>
<dbReference type="Gene3D" id="3.30.60.20">
    <property type="match status" value="1"/>
</dbReference>
<evidence type="ECO:0000256" key="10">
    <source>
        <dbReference type="RuleBase" id="RU000544"/>
    </source>
</evidence>
<dbReference type="GO" id="GO:0046104">
    <property type="term" value="P:thymidine metabolic process"/>
    <property type="evidence" value="ECO:0007669"/>
    <property type="project" value="TreeGrafter"/>
</dbReference>
<dbReference type="InterPro" id="IPR001267">
    <property type="entry name" value="Thymidine_kinase"/>
</dbReference>
<evidence type="ECO:0000256" key="6">
    <source>
        <dbReference type="ARBA" id="ARBA00022777"/>
    </source>
</evidence>
<dbReference type="GO" id="GO:0071897">
    <property type="term" value="P:DNA biosynthetic process"/>
    <property type="evidence" value="ECO:0007669"/>
    <property type="project" value="UniProtKB-KW"/>
</dbReference>
<dbReference type="GO" id="GO:0005524">
    <property type="term" value="F:ATP binding"/>
    <property type="evidence" value="ECO:0007669"/>
    <property type="project" value="UniProtKB-KW"/>
</dbReference>
<accession>A0A0G0UCN8</accession>
<dbReference type="GO" id="GO:0005829">
    <property type="term" value="C:cytosol"/>
    <property type="evidence" value="ECO:0007669"/>
    <property type="project" value="TreeGrafter"/>
</dbReference>
<evidence type="ECO:0000256" key="1">
    <source>
        <dbReference type="ARBA" id="ARBA00007587"/>
    </source>
</evidence>
<dbReference type="PIRSF" id="PIRSF035805">
    <property type="entry name" value="TK_cell"/>
    <property type="match status" value="1"/>
</dbReference>
<organism evidence="12 13">
    <name type="scientific">Candidatus Uhrbacteria bacterium GW2011_GWC2_41_11</name>
    <dbReference type="NCBI Taxonomy" id="1618985"/>
    <lineage>
        <taxon>Bacteria</taxon>
        <taxon>Candidatus Uhriibacteriota</taxon>
    </lineage>
</organism>
<comment type="caution">
    <text evidence="12">The sequence shown here is derived from an EMBL/GenBank/DDBJ whole genome shotgun (WGS) entry which is preliminary data.</text>
</comment>
<dbReference type="PROSITE" id="PS51257">
    <property type="entry name" value="PROKAR_LIPOPROTEIN"/>
    <property type="match status" value="1"/>
</dbReference>
<keyword evidence="6 10" id="KW-0418">Kinase</keyword>
<evidence type="ECO:0000256" key="9">
    <source>
        <dbReference type="PIRSR" id="PIRSR035805-2"/>
    </source>
</evidence>
<name>A0A0G0UCN8_9BACT</name>
<dbReference type="AlphaFoldDB" id="A0A0G0UCN8"/>
<keyword evidence="3 10" id="KW-0237">DNA synthesis</keyword>
<proteinExistence type="inferred from homology"/>
<sequence>MKRVKPGPGLHVIIGCVRAGKTEAIISLVRLYEIAGLDILKVKPVQDTRSGAEFWSRNGTAVEAVIVTSPDEIFKLVKKRHKIIAIDEVQFFDECLLSVVEKLILAGKYVIVAGLNLDWRGRPFSTSAGLMAMATEEIDFRQAVCMTCGSLHANRSRRTTLNKETVEVGFNYEPQCIRCFVPPLDET</sequence>
<evidence type="ECO:0000256" key="3">
    <source>
        <dbReference type="ARBA" id="ARBA00022634"/>
    </source>
</evidence>
<dbReference type="Gene3D" id="3.40.50.300">
    <property type="entry name" value="P-loop containing nucleotide triphosphate hydrolases"/>
    <property type="match status" value="1"/>
</dbReference>
<reference evidence="12 13" key="1">
    <citation type="journal article" date="2015" name="Nature">
        <title>rRNA introns, odd ribosomes, and small enigmatic genomes across a large radiation of phyla.</title>
        <authorList>
            <person name="Brown C.T."/>
            <person name="Hug L.A."/>
            <person name="Thomas B.C."/>
            <person name="Sharon I."/>
            <person name="Castelle C.J."/>
            <person name="Singh A."/>
            <person name="Wilkins M.J."/>
            <person name="Williams K.H."/>
            <person name="Banfield J.F."/>
        </authorList>
    </citation>
    <scope>NUCLEOTIDE SEQUENCE [LARGE SCALE GENOMIC DNA]</scope>
</reference>
<feature type="binding site" evidence="9">
    <location>
        <begin position="166"/>
        <end position="169"/>
    </location>
    <ligand>
        <name>substrate</name>
    </ligand>
</feature>
<dbReference type="InterPro" id="IPR027417">
    <property type="entry name" value="P-loop_NTPase"/>
</dbReference>
<feature type="active site" description="Proton acceptor" evidence="8">
    <location>
        <position position="88"/>
    </location>
</feature>
<evidence type="ECO:0000256" key="5">
    <source>
        <dbReference type="ARBA" id="ARBA00022741"/>
    </source>
</evidence>
<keyword evidence="4 10" id="KW-0808">Transferase</keyword>
<dbReference type="EMBL" id="LCAH01000009">
    <property type="protein sequence ID" value="KKR86718.1"/>
    <property type="molecule type" value="Genomic_DNA"/>
</dbReference>
<evidence type="ECO:0000256" key="8">
    <source>
        <dbReference type="PIRSR" id="PIRSR035805-1"/>
    </source>
</evidence>
<evidence type="ECO:0000313" key="13">
    <source>
        <dbReference type="Proteomes" id="UP000034616"/>
    </source>
</evidence>
<dbReference type="PATRIC" id="fig|1618985.3.peg.664"/>
<dbReference type="PANTHER" id="PTHR11441:SF0">
    <property type="entry name" value="THYMIDINE KINASE, CYTOSOLIC"/>
    <property type="match status" value="1"/>
</dbReference>
<feature type="binding site" evidence="9">
    <location>
        <position position="172"/>
    </location>
    <ligand>
        <name>substrate</name>
    </ligand>
</feature>
<dbReference type="Pfam" id="PF00265">
    <property type="entry name" value="TK"/>
    <property type="match status" value="1"/>
</dbReference>
<evidence type="ECO:0000313" key="12">
    <source>
        <dbReference type="EMBL" id="KKR86718.1"/>
    </source>
</evidence>
<gene>
    <name evidence="12" type="ORF">UU35_C0009G0005</name>
</gene>
<dbReference type="SUPFAM" id="SSF52540">
    <property type="entry name" value="P-loop containing nucleoside triphosphate hydrolases"/>
    <property type="match status" value="1"/>
</dbReference>
<evidence type="ECO:0000256" key="4">
    <source>
        <dbReference type="ARBA" id="ARBA00022679"/>
    </source>
</evidence>
<comment type="similarity">
    <text evidence="1 11">Belongs to the thymidine kinase family.</text>
</comment>
<dbReference type="Proteomes" id="UP000034616">
    <property type="component" value="Unassembled WGS sequence"/>
</dbReference>
<evidence type="ECO:0000256" key="7">
    <source>
        <dbReference type="ARBA" id="ARBA00022840"/>
    </source>
</evidence>
<dbReference type="GO" id="GO:0004797">
    <property type="term" value="F:thymidine kinase activity"/>
    <property type="evidence" value="ECO:0007669"/>
    <property type="project" value="UniProtKB-EC"/>
</dbReference>
<dbReference type="PANTHER" id="PTHR11441">
    <property type="entry name" value="THYMIDINE KINASE"/>
    <property type="match status" value="1"/>
</dbReference>
<comment type="catalytic activity">
    <reaction evidence="10">
        <text>thymidine + ATP = dTMP + ADP + H(+)</text>
        <dbReference type="Rhea" id="RHEA:19129"/>
        <dbReference type="ChEBI" id="CHEBI:15378"/>
        <dbReference type="ChEBI" id="CHEBI:17748"/>
        <dbReference type="ChEBI" id="CHEBI:30616"/>
        <dbReference type="ChEBI" id="CHEBI:63528"/>
        <dbReference type="ChEBI" id="CHEBI:456216"/>
        <dbReference type="EC" id="2.7.1.21"/>
    </reaction>
</comment>
<keyword evidence="5 10" id="KW-0547">Nucleotide-binding</keyword>
<dbReference type="EC" id="2.7.1.21" evidence="2 10"/>
<evidence type="ECO:0000256" key="11">
    <source>
        <dbReference type="RuleBase" id="RU004165"/>
    </source>
</evidence>
<keyword evidence="7 10" id="KW-0067">ATP-binding</keyword>
<protein>
    <recommendedName>
        <fullName evidence="2 10">Thymidine kinase</fullName>
        <ecNumber evidence="2 10">2.7.1.21</ecNumber>
    </recommendedName>
</protein>